<protein>
    <submittedName>
        <fullName evidence="3">Competence protein ComM</fullName>
    </submittedName>
</protein>
<dbReference type="SUPFAM" id="SSF54211">
    <property type="entry name" value="Ribosomal protein S5 domain 2-like"/>
    <property type="match status" value="1"/>
</dbReference>
<dbReference type="Gene3D" id="3.30.230.10">
    <property type="match status" value="1"/>
</dbReference>
<dbReference type="Pfam" id="PF13335">
    <property type="entry name" value="Mg_chelatase_C"/>
    <property type="match status" value="1"/>
</dbReference>
<dbReference type="Pfam" id="PF13541">
    <property type="entry name" value="ChlI"/>
    <property type="match status" value="1"/>
</dbReference>
<comment type="similarity">
    <text evidence="1">Belongs to the Mg-chelatase subunits D/I family. ComM subfamily.</text>
</comment>
<feature type="domain" description="AAA+ ATPase" evidence="2">
    <location>
        <begin position="213"/>
        <end position="396"/>
    </location>
</feature>
<reference evidence="3" key="1">
    <citation type="submission" date="2019-08" db="EMBL/GenBank/DDBJ databases">
        <authorList>
            <person name="Kucharzyk K."/>
            <person name="Murdoch R.W."/>
            <person name="Higgins S."/>
            <person name="Loffler F."/>
        </authorList>
    </citation>
    <scope>NUCLEOTIDE SEQUENCE</scope>
</reference>
<dbReference type="EMBL" id="VSSQ01000143">
    <property type="protein sequence ID" value="MPL80948.1"/>
    <property type="molecule type" value="Genomic_DNA"/>
</dbReference>
<dbReference type="InterPro" id="IPR014721">
    <property type="entry name" value="Ribsml_uS5_D2-typ_fold_subgr"/>
</dbReference>
<evidence type="ECO:0000259" key="2">
    <source>
        <dbReference type="SMART" id="SM00382"/>
    </source>
</evidence>
<comment type="caution">
    <text evidence="3">The sequence shown here is derived from an EMBL/GenBank/DDBJ whole genome shotgun (WGS) entry which is preliminary data.</text>
</comment>
<dbReference type="InterPro" id="IPR004482">
    <property type="entry name" value="Mg_chelat-rel"/>
</dbReference>
<dbReference type="PANTHER" id="PTHR32039:SF7">
    <property type="entry name" value="COMPETENCE PROTEIN COMM"/>
    <property type="match status" value="1"/>
</dbReference>
<dbReference type="GO" id="GO:0005524">
    <property type="term" value="F:ATP binding"/>
    <property type="evidence" value="ECO:0007669"/>
    <property type="project" value="InterPro"/>
</dbReference>
<evidence type="ECO:0000256" key="1">
    <source>
        <dbReference type="ARBA" id="ARBA00006354"/>
    </source>
</evidence>
<dbReference type="AlphaFoldDB" id="A0A644UPF3"/>
<dbReference type="SUPFAM" id="SSF52540">
    <property type="entry name" value="P-loop containing nucleoside triphosphate hydrolases"/>
    <property type="match status" value="1"/>
</dbReference>
<dbReference type="InterPro" id="IPR027417">
    <property type="entry name" value="P-loop_NTPase"/>
</dbReference>
<gene>
    <name evidence="3" type="primary">comM_11</name>
    <name evidence="3" type="ORF">SDC9_26853</name>
</gene>
<proteinExistence type="inferred from homology"/>
<dbReference type="Gene3D" id="3.40.50.300">
    <property type="entry name" value="P-loop containing nucleotide triphosphate hydrolases"/>
    <property type="match status" value="1"/>
</dbReference>
<accession>A0A644UPF3</accession>
<evidence type="ECO:0000313" key="3">
    <source>
        <dbReference type="EMBL" id="MPL80948.1"/>
    </source>
</evidence>
<sequence>MLAKVSSCAIIGLEGTIVEVEADISAGLPSFTIVGLPDTAIQEARERVRAAIRNSGFTFPVKRIVANLAPADFKKAGPAYDLSIALAILISSEQLKAADVSNTVFLGELSLDGSLRHTAGILPMSALAFQKGYRNIIVPACDAAEASLVEGANILPFTTLAELAEYLQGNRPAPKVTKSKEEPKNDIPANYVDLSFIKGQENVKRALEVAAAGGHNMVMTGPPGSGKTMLARALVSILPPMTSAESLEITKIYSVAGLLPPDTPLIHNRPIRSPHYTISSAGLVGGGTFPKPGEISLSHRGVLFLDELPEFGHSLLELLRQPLEDKTVTISRAQGSVSFPANFMLVGAMNPCPCGFYGDNTKHCTCPPGSVIRYQRRISGPFLDRIDIVIDVPRIEYEKLSSEHLAETSETVRQRVASCRIIQLERFRGSKILSNAEMTPAEIRRFCTLEGDAQNLLRSATKQLFLSARAYHRILKLARTIADLENNDIIKSHHVAEAIQYRPRWQV</sequence>
<dbReference type="InterPro" id="IPR045006">
    <property type="entry name" value="CHLI-like"/>
</dbReference>
<dbReference type="PANTHER" id="PTHR32039">
    <property type="entry name" value="MAGNESIUM-CHELATASE SUBUNIT CHLI"/>
    <property type="match status" value="1"/>
</dbReference>
<dbReference type="Pfam" id="PF01078">
    <property type="entry name" value="Mg_chelatase"/>
    <property type="match status" value="1"/>
</dbReference>
<dbReference type="InterPro" id="IPR003593">
    <property type="entry name" value="AAA+_ATPase"/>
</dbReference>
<dbReference type="SMART" id="SM00382">
    <property type="entry name" value="AAA"/>
    <property type="match status" value="1"/>
</dbReference>
<organism evidence="3">
    <name type="scientific">bioreactor metagenome</name>
    <dbReference type="NCBI Taxonomy" id="1076179"/>
    <lineage>
        <taxon>unclassified sequences</taxon>
        <taxon>metagenomes</taxon>
        <taxon>ecological metagenomes</taxon>
    </lineage>
</organism>
<dbReference type="NCBIfam" id="TIGR00368">
    <property type="entry name" value="YifB family Mg chelatase-like AAA ATPase"/>
    <property type="match status" value="1"/>
</dbReference>
<name>A0A644UPF3_9ZZZZ</name>
<dbReference type="InterPro" id="IPR020568">
    <property type="entry name" value="Ribosomal_Su5_D2-typ_SF"/>
</dbReference>
<dbReference type="InterPro" id="IPR000523">
    <property type="entry name" value="Mg_chelatse_chII-like_cat_dom"/>
</dbReference>
<dbReference type="InterPro" id="IPR025158">
    <property type="entry name" value="Mg_chelat-rel_C"/>
</dbReference>